<dbReference type="EMBL" id="JARAKH010000021">
    <property type="protein sequence ID" value="KAK8392963.1"/>
    <property type="molecule type" value="Genomic_DNA"/>
</dbReference>
<sequence>MAKLLRGEVKRGGARRCGAGVMGLLGVRREMASLGSLKQDGTVGNLRPSRWLSYNIRTGRTLDSRRWPASPRDFDVHAAHPGGPTGLAGRRRAWRRRVGVISGSPFTVFTQQRAHARPSKEKEKEPFSNPQLPYLEWQVTRGTKECAPWMTYFIFTAAAVAPTLYDSS</sequence>
<dbReference type="Proteomes" id="UP001487740">
    <property type="component" value="Unassembled WGS sequence"/>
</dbReference>
<organism evidence="1 2">
    <name type="scientific">Scylla paramamosain</name>
    <name type="common">Mud crab</name>
    <dbReference type="NCBI Taxonomy" id="85552"/>
    <lineage>
        <taxon>Eukaryota</taxon>
        <taxon>Metazoa</taxon>
        <taxon>Ecdysozoa</taxon>
        <taxon>Arthropoda</taxon>
        <taxon>Crustacea</taxon>
        <taxon>Multicrustacea</taxon>
        <taxon>Malacostraca</taxon>
        <taxon>Eumalacostraca</taxon>
        <taxon>Eucarida</taxon>
        <taxon>Decapoda</taxon>
        <taxon>Pleocyemata</taxon>
        <taxon>Brachyura</taxon>
        <taxon>Eubrachyura</taxon>
        <taxon>Portunoidea</taxon>
        <taxon>Portunidae</taxon>
        <taxon>Portuninae</taxon>
        <taxon>Scylla</taxon>
    </lineage>
</organism>
<reference evidence="1 2" key="1">
    <citation type="submission" date="2023-03" db="EMBL/GenBank/DDBJ databases">
        <title>High-quality genome of Scylla paramamosain provides insights in environmental adaptation.</title>
        <authorList>
            <person name="Zhang L."/>
        </authorList>
    </citation>
    <scope>NUCLEOTIDE SEQUENCE [LARGE SCALE GENOMIC DNA]</scope>
    <source>
        <strain evidence="1">LZ_2023a</strain>
        <tissue evidence="1">Muscle</tissue>
    </source>
</reference>
<dbReference type="AlphaFoldDB" id="A0AAW0U0J0"/>
<gene>
    <name evidence="1" type="ORF">O3P69_013176</name>
</gene>
<accession>A0AAW0U0J0</accession>
<protein>
    <submittedName>
        <fullName evidence="1">Uncharacterized protein</fullName>
    </submittedName>
</protein>
<evidence type="ECO:0000313" key="2">
    <source>
        <dbReference type="Proteomes" id="UP001487740"/>
    </source>
</evidence>
<evidence type="ECO:0000313" key="1">
    <source>
        <dbReference type="EMBL" id="KAK8392963.1"/>
    </source>
</evidence>
<comment type="caution">
    <text evidence="1">The sequence shown here is derived from an EMBL/GenBank/DDBJ whole genome shotgun (WGS) entry which is preliminary data.</text>
</comment>
<keyword evidence="2" id="KW-1185">Reference proteome</keyword>
<name>A0AAW0U0J0_SCYPA</name>
<proteinExistence type="predicted"/>